<organism evidence="1 2">
    <name type="scientific">Paenibacillus harenae</name>
    <dbReference type="NCBI Taxonomy" id="306543"/>
    <lineage>
        <taxon>Bacteria</taxon>
        <taxon>Bacillati</taxon>
        <taxon>Bacillota</taxon>
        <taxon>Bacilli</taxon>
        <taxon>Bacillales</taxon>
        <taxon>Paenibacillaceae</taxon>
        <taxon>Paenibacillus</taxon>
    </lineage>
</organism>
<accession>A0ABT9U5Z8</accession>
<protein>
    <submittedName>
        <fullName evidence="1">Uncharacterized protein</fullName>
    </submittedName>
</protein>
<proteinExistence type="predicted"/>
<gene>
    <name evidence="1" type="ORF">J2T15_003107</name>
</gene>
<reference evidence="1 2" key="1">
    <citation type="submission" date="2023-07" db="EMBL/GenBank/DDBJ databases">
        <title>Sorghum-associated microbial communities from plants grown in Nebraska, USA.</title>
        <authorList>
            <person name="Schachtman D."/>
        </authorList>
    </citation>
    <scope>NUCLEOTIDE SEQUENCE [LARGE SCALE GENOMIC DNA]</scope>
    <source>
        <strain evidence="1 2">CC482</strain>
    </source>
</reference>
<sequence length="37" mass="4416">MTFTLTRLKLQVMLQAESEKERSLQNKKLVDLIPKER</sequence>
<evidence type="ECO:0000313" key="2">
    <source>
        <dbReference type="Proteomes" id="UP001229346"/>
    </source>
</evidence>
<evidence type="ECO:0000313" key="1">
    <source>
        <dbReference type="EMBL" id="MDQ0113664.1"/>
    </source>
</evidence>
<keyword evidence="2" id="KW-1185">Reference proteome</keyword>
<comment type="caution">
    <text evidence="1">The sequence shown here is derived from an EMBL/GenBank/DDBJ whole genome shotgun (WGS) entry which is preliminary data.</text>
</comment>
<name>A0ABT9U5Z8_PAEHA</name>
<dbReference type="Proteomes" id="UP001229346">
    <property type="component" value="Unassembled WGS sequence"/>
</dbReference>
<dbReference type="EMBL" id="JAUSSU010000006">
    <property type="protein sequence ID" value="MDQ0113664.1"/>
    <property type="molecule type" value="Genomic_DNA"/>
</dbReference>